<accession>A0A7C9PPP0</accession>
<dbReference type="PANTHER" id="PTHR35446:SF2">
    <property type="entry name" value="CARBOXYMUCONOLACTONE DECARBOXYLASE-LIKE DOMAIN-CONTAINING PROTEIN"/>
    <property type="match status" value="1"/>
</dbReference>
<keyword evidence="1" id="KW-0575">Peroxidase</keyword>
<dbReference type="InterPro" id="IPR029032">
    <property type="entry name" value="AhpD-like"/>
</dbReference>
<reference evidence="1 2" key="1">
    <citation type="journal article" date="2014" name="Int. J. Syst. Evol. Microbiol.">
        <title>Description of Galbitalea soli gen. nov., sp. nov., and Frondihabitans sucicola sp. nov.</title>
        <authorList>
            <person name="Kim S.J."/>
            <person name="Lim J.M."/>
            <person name="Ahn J.H."/>
            <person name="Weon H.Y."/>
            <person name="Hamada M."/>
            <person name="Suzuki K."/>
            <person name="Ahn T.Y."/>
            <person name="Kwon S.W."/>
        </authorList>
    </citation>
    <scope>NUCLEOTIDE SEQUENCE [LARGE SCALE GENOMIC DNA]</scope>
    <source>
        <strain evidence="1 2">NBRC 108727</strain>
    </source>
</reference>
<evidence type="ECO:0000313" key="2">
    <source>
        <dbReference type="Proteomes" id="UP000479756"/>
    </source>
</evidence>
<dbReference type="SUPFAM" id="SSF69118">
    <property type="entry name" value="AhpD-like"/>
    <property type="match status" value="1"/>
</dbReference>
<dbReference type="InterPro" id="IPR010195">
    <property type="entry name" value="Uncharacterised_peroxidase-rel"/>
</dbReference>
<dbReference type="PANTHER" id="PTHR35446">
    <property type="entry name" value="SI:CH211-175M2.5"/>
    <property type="match status" value="1"/>
</dbReference>
<dbReference type="AlphaFoldDB" id="A0A7C9PPP0"/>
<organism evidence="1 2">
    <name type="scientific">Galbitalea soli</name>
    <dbReference type="NCBI Taxonomy" id="1268042"/>
    <lineage>
        <taxon>Bacteria</taxon>
        <taxon>Bacillati</taxon>
        <taxon>Actinomycetota</taxon>
        <taxon>Actinomycetes</taxon>
        <taxon>Micrococcales</taxon>
        <taxon>Microbacteriaceae</taxon>
        <taxon>Galbitalea</taxon>
    </lineage>
</organism>
<dbReference type="Gene3D" id="1.20.1290.10">
    <property type="entry name" value="AhpD-like"/>
    <property type="match status" value="1"/>
</dbReference>
<sequence length="189" mass="20782">MSIIQTIPEDEATGVVAEIYAEETRATGYVPSHTRAMAMNPEAYRAWESLIRAIALPMGKRRYELVTLAAARGTRSQHCRLAHGARTLPLIEEEQLTRIALDHHDADLTPAEVAMMDFAERVSRDSSEMTEADSLALREHGFSDREIVDIALAAAARNYFSRAIQALAVDVDQPAGLSPALHDALLRMG</sequence>
<proteinExistence type="predicted"/>
<dbReference type="EMBL" id="JAAGWZ010000004">
    <property type="protein sequence ID" value="NEM92346.1"/>
    <property type="molecule type" value="Genomic_DNA"/>
</dbReference>
<evidence type="ECO:0000313" key="1">
    <source>
        <dbReference type="EMBL" id="NEM92346.1"/>
    </source>
</evidence>
<keyword evidence="2" id="KW-1185">Reference proteome</keyword>
<protein>
    <submittedName>
        <fullName evidence="1">Peroxidase-related enzyme</fullName>
    </submittedName>
</protein>
<keyword evidence="1" id="KW-0560">Oxidoreductase</keyword>
<dbReference type="NCBIfam" id="TIGR01926">
    <property type="entry name" value="peroxid_rel"/>
    <property type="match status" value="1"/>
</dbReference>
<dbReference type="Proteomes" id="UP000479756">
    <property type="component" value="Unassembled WGS sequence"/>
</dbReference>
<gene>
    <name evidence="1" type="ORF">G3T37_13395</name>
</gene>
<name>A0A7C9PPP0_9MICO</name>
<comment type="caution">
    <text evidence="1">The sequence shown here is derived from an EMBL/GenBank/DDBJ whole genome shotgun (WGS) entry which is preliminary data.</text>
</comment>
<dbReference type="GO" id="GO:0004601">
    <property type="term" value="F:peroxidase activity"/>
    <property type="evidence" value="ECO:0007669"/>
    <property type="project" value="UniProtKB-KW"/>
</dbReference>
<dbReference type="RefSeq" id="WP_163474385.1">
    <property type="nucleotide sequence ID" value="NZ_JAAGWZ010000004.1"/>
</dbReference>